<evidence type="ECO:0000256" key="8">
    <source>
        <dbReference type="PROSITE-ProRule" id="PRU01363"/>
    </source>
</evidence>
<dbReference type="SUPFAM" id="SSF52151">
    <property type="entry name" value="FabD/lysophospholipase-like"/>
    <property type="match status" value="3"/>
</dbReference>
<dbReference type="InterPro" id="IPR036736">
    <property type="entry name" value="ACP-like_sf"/>
</dbReference>
<feature type="domain" description="Carrier" evidence="10">
    <location>
        <begin position="2202"/>
        <end position="2280"/>
    </location>
</feature>
<dbReference type="Pfam" id="PF23024">
    <property type="entry name" value="AMP-dom_DIP2-like"/>
    <property type="match status" value="1"/>
</dbReference>
<dbReference type="InterPro" id="IPR040097">
    <property type="entry name" value="FAAL/FAAC"/>
</dbReference>
<dbReference type="GO" id="GO:0004312">
    <property type="term" value="F:fatty acid synthase activity"/>
    <property type="evidence" value="ECO:0007669"/>
    <property type="project" value="TreeGrafter"/>
</dbReference>
<dbReference type="InterPro" id="IPR049900">
    <property type="entry name" value="PKS_mFAS_DH"/>
</dbReference>
<dbReference type="Gene3D" id="3.40.50.12780">
    <property type="entry name" value="N-terminal domain of ligase-like"/>
    <property type="match status" value="1"/>
</dbReference>
<comment type="caution">
    <text evidence="13">The sequence shown here is derived from an EMBL/GenBank/DDBJ whole genome shotgun (WGS) entry which is preliminary data.</text>
</comment>
<keyword evidence="7" id="KW-0443">Lipid metabolism</keyword>
<accession>A0A6M0S910</accession>
<dbReference type="InterPro" id="IPR016039">
    <property type="entry name" value="Thiolase-like"/>
</dbReference>
<dbReference type="PROSITE" id="PS00606">
    <property type="entry name" value="KS3_1"/>
    <property type="match status" value="2"/>
</dbReference>
<dbReference type="PROSITE" id="PS00455">
    <property type="entry name" value="AMP_BINDING"/>
    <property type="match status" value="1"/>
</dbReference>
<feature type="active site" description="Proton acceptor; for dehydratase activity" evidence="8">
    <location>
        <position position="3230"/>
    </location>
</feature>
<dbReference type="Pfam" id="PF22621">
    <property type="entry name" value="CurL-like_PKS_C"/>
    <property type="match status" value="3"/>
</dbReference>
<dbReference type="Proteomes" id="UP000473574">
    <property type="component" value="Unassembled WGS sequence"/>
</dbReference>
<dbReference type="SMART" id="SM00823">
    <property type="entry name" value="PKS_PP"/>
    <property type="match status" value="4"/>
</dbReference>
<dbReference type="Gene3D" id="3.40.366.10">
    <property type="entry name" value="Malonyl-Coenzyme A Acyl Carrier Protein, domain 2"/>
    <property type="match status" value="3"/>
</dbReference>
<feature type="domain" description="Ketosynthase family 3 (KS3)" evidence="11">
    <location>
        <begin position="2301"/>
        <end position="2730"/>
    </location>
</feature>
<dbReference type="PROSITE" id="PS52004">
    <property type="entry name" value="KS3_2"/>
    <property type="match status" value="3"/>
</dbReference>
<dbReference type="InterPro" id="IPR013968">
    <property type="entry name" value="PKS_KR"/>
</dbReference>
<dbReference type="Gene3D" id="3.30.70.3290">
    <property type="match status" value="3"/>
</dbReference>
<feature type="domain" description="Carrier" evidence="10">
    <location>
        <begin position="4001"/>
        <end position="4076"/>
    </location>
</feature>
<dbReference type="InterPro" id="IPR014030">
    <property type="entry name" value="Ketoacyl_synth_N"/>
</dbReference>
<dbReference type="CDD" id="cd05931">
    <property type="entry name" value="FAAL"/>
    <property type="match status" value="1"/>
</dbReference>
<dbReference type="InterPro" id="IPR045851">
    <property type="entry name" value="AMP-bd_C_sf"/>
</dbReference>
<dbReference type="Pfam" id="PF00109">
    <property type="entry name" value="ketoacyl-synt"/>
    <property type="match status" value="3"/>
</dbReference>
<dbReference type="InterPro" id="IPR042099">
    <property type="entry name" value="ANL_N_sf"/>
</dbReference>
<feature type="active site" description="Proton donor; for dehydratase activity" evidence="8">
    <location>
        <position position="3395"/>
    </location>
</feature>
<dbReference type="CDD" id="cd08955">
    <property type="entry name" value="KR_2_FAS_SDR_x"/>
    <property type="match status" value="3"/>
</dbReference>
<evidence type="ECO:0000259" key="12">
    <source>
        <dbReference type="PROSITE" id="PS52019"/>
    </source>
</evidence>
<sequence length="5961" mass="652660">MELPGSSNLIELLSYRAAYQPGQTAYTFLQDGEVESDQLSYQELEQQAQAIARQLLQITQPGARALLLYPPSLKFITAFLGCLYAGIVAVPANPPRRKQRRSRLGAIANDAQPAVVLTTTNIWQQLQKQSADYSHITHLAVLITEDIKPSQSLGSLAIPAITADTLAFLQYTSGSTGQPKGVMVSHGNVLHNSKLIQAVTHSSAASRSVSWLPVYHDMGLINGIFQPLYVGCQSILMSPTAFLQKPVRWLQAISKFRGTHGGAPDFAYQLCVQKIRPEQKAELDLSSWTVAYNGAEPIRAQIMAEFAAAFKDCGFQQRAFMPCYGLAEATLGVSWHPIDQVPKALTVSTSSLTAGQIEVVVETGSPQTQTQSLVSCGIPPSDLNVRIVNPQTGQRCAEGEIGEIWLAGESVAQGYWQQSDATQLTFQAYLEESEEGPFLRTGDLGGLVAGELIITGRLKDLIIIRGQNYYPQDIEQVAEASHPALQPGGGAAFSVEVGEQAQLVVLHEVKRSYLRQLNGPEVINAMRRAISETFDLQVQSVLLLKPNGILKTSSGKIQRRACRSAFLNGSLTAVAHEEFEDIKETQPMAAPHAEWYTSAPTTQDNNSHPTASQIHQWLVTQLAQHLNLEPGQISGDRPLAEYGLNSATAVGVSGELQDWLQRPLPVTLLYDYPTIAALSEYLSEPTSEKGNVPTKLRGSKGATETLTSEIAIIGIGCRFPNNINNAEDFWQLLQGADDVITTVPSTRWAIDSYPGTTHYGGFLEQVDIFDASFFGIAPREAISLDPQQRLLLEVSWEAIEDSVQAPSRLSGREIGVFIGISTHDYTRLLEQAGEVGPYFGTGNAFSTAAGRLSYSLGLTGPSVAIDTACSSSLVAVHNACQSLRLGECEQALAGGVNLILTAENSIALSEAQMLTPDGKCKTFDADANGYVRGEGCGVILLKRLSDALKDGDPIHAIIRGSAVNQDGRSNGLTAPNGLAQQQVIQSALLDAGVMPAEIDYVEAHGTGTALGDPIELTAIQTVMAAGQSSDQTSDQASDQKQQPLWVGSVKTNLGHLEAAAGIAGLIKVVQSLQHGQIPAHLHLQQPTPHFDWNGLQVPTQTRPWPEHQTGSWKAGVSSFGFSGTNAHVVLEAVSEKPSSITSPGIDRPLHLLGLSAATPEALSELCQKYCDYLVTHPEINLADLCFSANAGRSHFRQRLALTAVSVPELVKQLRNNSQASATVGNGSRAGVQQTPNVAFLFTGQGSQYAEMGRELYETQPLFRQILNHCNNSLRPYLDLDILQILYPNISEEGKAQGQPLHIDPRKAQGQPLHIDPRKAQGQPLQSDYTSPLNQTAYTQPALFVIEYALCQLWQSWGIKPSIVMGHSIGEYVAACVAGVFSLEDGLKLSAMRGQLMQQLPAGGAMVSVMAAVGQVKSVLAAKDDVTIAAINGPESTVISGEESAVQAVAQQLAAQGIKTKQLQVSHAFHSPLMAPILDKFEQVARQISYSLPQLKLIANVTGQVVTDDVATPEYWCRHILAPVNFTTGMGCLESEEINIFLECGPQPILLGMGRQCLSEDGEKAWLPSLRAGQSDWQQLLSSLGQLYSKGVDIDWPGFDRDYPQRRKVSLPTYPFQRQRYWVETPKQQIQTASNSSSQVTELLDQGDISQLHQLLSTQNHSPIATETIEQLVKVHQQQLAAQSVQDLLYAVQWQQQAAPAIDEYQPHHWLIFTQSVELGDAIASQLHHHGQTSTLVTLAEELPQNNDHVNYVLQPDSPDAYARLWTHLSQTNTLPVAGILWLRSLEEINLTDLTADVLSRTVNQQCTELLHLMQSLVGQPELSQTKLWVLTQQGVALGTDLPALVQAPVRGIGRIFGLEHPHQWGGLIDLDSQAAMEQQAQWLTTEILTNHTEEQVAYRRNHQRYVARLVRTQPKPDTPLTIDPESSYLLSGGLGGLGLIVAQWLVEQGARYLVLVSRQGANTPEKEAVIAQLRSLGCQVVMPIVDINDTMALQTTLSPLSESWPPMRGVIHAAGIDGDLHPIESLNQSTLAKTLAPKVKGSWNLHQLSLEWDLDFFVNFSSIAAVWGSAHQAHYGAANEFQNLLSHYQHSQGVPSLTVHWSAIAGSGMVNQADASQVKRLSEIGITPLSLPQMTATLGQLLSTSAQQCVVAAVDWQQFNAVYQTGRHRSLLDPLVEPESLAAEPPVQTDWMDQILSLPRAEQLERLKHTVQQEVARVLGLSSTSLPDPQVGFFELGMDSLMAVDLRSRLTQLIGVTLPTTVAFDFPNIEQLSRYLASEVLELTDQSQRKTTLPPQRQALDEPIAIVGMGCRLPGGIDSPEQFWQLLQAGQDARSEIPPERWDIDAYYNPDPEATGKILTRYGHFVEGVDQFDPSFFGISPREAVAIDPQHRLLLEVSWEALERAGQKLERLSAAMVGVFVGNDGHDYEQLLQQHLQQSPDSPLATYAGSGNHISSAAGRLAYTLGFTGPTITLDTACSSSLVAVHQACNSLRLGECHMALAGGVKLHLTPNAYIGTSRARMISADGRCKTFDESADGYGRGEGCGMIVLKRLSEAERDGDPILALIRGSAVNQDGPSSGLTVPNGQAQQRLIQQALDQAKVQPIDVSYLEAHGTGTSLGDPIEVNAAMVVLGEDRHATHPLWIGSVKTNIGHLEAAAGISGLMKVVLALQHQQLPAHLHLNNPNPKIDWPDWLQVPHKLTHWHNPGQQRLAGVSSFGFTGTNAHVVIEEAPVPTEIIQTPTNRPSHVLAISAKTEESLDQLAQRYCKYLESHPQQLLADVCFSASTGRLAHGHRLAVVAETGTAAAAQLSAFAAGQVESELVKGTLKTAETPKVAILFTGQGSQYVNMARELYNNQPTFKLTLDRCSEILNTYLDRPLLEILYPDESTEVSDALLNQTAYTQPALFAIEYALYQLWHSWGIVPSVVMGHSIGELVAACIAGVFSLEDGLKLSATRGKLMQQLPAGGAMVSVMASVERLSTFMTDNVTIAAINGPESTVISGQESKVLDIAQQLETQGIKTKQLQVSHAFHSSLMESMLDDFEQLARQISYSPPRLKLISNVTGQIVSEEVTTPDYWCRHILSTVNFAAGMERLQQEEINIFLECGPQPILLGMGRQCLPEDNEKIWLPSLRAGQNDWQQMLSSLSQLHVRGVKIDWIGFDKDYPQRRKIALPTYPFQRQRYWVDVPKHQSLLGQPHHVLVGNKLELASTGQTIYHQTINLIQYPWINDHRVYDTAVIPGVSYIAMTLATLELPATIESVHFLEPLFLASPNSERETELVIQPAEKMNSCRVDVFSRDATQQDQWHQHASLTVQDTPQLFSPLRVDIAHLQEQLAPITADTLNQLYGSISVTYGPMLAVVQQAWVGNGIALSEIMVPEVLASHLANEPIHPVLLDACTRLTADLFDVDHEPGVFWAPWQVDEVTLMRPAPQRFYAYVNQATRINEQLQTRAYDIHLLDETGQAFGRIDGFTLKRAPRERFLKYLQADTSQYLYQLQWQALDLQPQSILSEAGTWLLLVPTAQWAEQLKETLVHKGQSCVVVSLGTTFQQLDDHHYQVCPNQDDGFERLFQQLNEQSIALQGIVHLWSLTSHMEDLADSLKITCSSTLQLLQALISQEKSPTLWLVTQGSQCLSREQIPQIQQTPLWGLGRVIALEHPELHCHLLDLDEESAIAEAVQLVVKEALSADAENLVAYNQNQRYVARLKPYAADVETALASSQENWVQPDASYLITGGLGALGLQVAQWMKQSGATSLVLMGRRAPSETAAAIIHDLKQVGVTVSVVQADVANAANVARVLDEIDTQLPPLKGIVHAAGVLADGLLQNQNWPQFEQVMAAKVLGSWHLHQLTQNKPLDFFVCFSSAASLLGSLGQGNYAAANAFMDGLAHYRRAQGLPGLSINWGPWAGDGMAAQLNNSQLSRFEKAGFQPLNFEVGISILQQCLQLELPQVGVLPINWSQWSAQGTTATQMPLLRAVLPNSSKSSQTGWLRQQLETVPMEQRRALLMDQVQLQVAQILGITDSTTLDSHTGLFDMGIDSLMILELNNRLQACLGCQLSATDLFDYNTLDDLVNYLVQDVLQWSEDNLENQRQTSAETSRRDVAASDGAAHYSTEPIAIIGLGCRFPQSTNPADFWQLLEQGIDAVTEVPVDRWDIEQYYDPDPDVPGKMYTRYGSFLSDVDQFDATFFKISPREARSLDPQHRLLLEVCWESLEDAGVSPLSLKGTQTGVFIGMMTHDYGQLAAQTVDVHTGSGNGAPLAAGRIAYTLGLNGPTLTVETACSSSLVACHLACQSLRSQETNLALVGGVNLMLTPGMSVLEAQAQMNSPDGRCKTFDDSADGYGRGEGCGIVVLKRLRDAQADGDQILALVRGSAVNHDGSSSGLTVPNGLAQKTLIEQALANANVQATQVDYVECHGTGTALGDPIEINSLVKAYGKHRDQFSPITIGSVKTNIGHTEGAAGIAGLIKVILSLQHEKIPPHLHLKQPNQRIAWDEIPVVVPTTIQSWQRGEKTRLAGVSSFGLSGTNVHVIVEEAPDTVPVSESMERPWHILTLAAKTEKALQDLVGQYETYINHRPELTLSDICYTVNTGRAHFKYRLAVAGTSLVEVSDQLKQLRESNQRDDIRLGQSGNSKASRLAMLFTGQGAQSVNMARELYETQPTFKQSLDQCSEILNAYLERPLLNVLYPDQGNIPDNAQDNDLLNQTAYTQPALFAIEYALYQLWQSWGIKPSVAMGHSIGEIVAACVAGVFSLEDGLKLTAMRGQLMQQLPSGGAMVSVMASPEHVNKLMVEHVTIAAINGPESTVISGEESAVLAIAHQLETQGIKTKQLQVSHAFHSPLMAPMLAEFEQVARQISYSLPKLKLISNVTGQVVTDDVATPEYWCDHVLAPVNFVAGMERLRQEEIDIFLECGPRPILLGMARQCLSDDSAKVWLPSLRSSQSDWQQMLASLRELYVRGWDIDWAGFDQAYPQRRKVSLPTYPFQRQRYWVETAINATVHGSSLSQSAASLGTHHPLIAQKFQSPLSKDIFFESHFSVESIPFLADHRVFQQVVVPGACYLSLLLAAARLTFPQGTFQMTQVLFPQALAIAEEQARTVQTVLTPHQEGWEFQVISFNPSSSDSPSALQGDDHGIHSTGILSTSSTNGEFSWIEIQAIQDRCTQQVAGAVIYESLDQRHIQLGTRFQWMETAWVGQGEVLGQLVRPDGVQDDGYELYPGLLDACFQALVAVGIAEGAEETMQGTWVPFQMERFSYFARPQGERLWCHGQLDPEKEISADQQVWNLQLLDTSGQVVARINGFEVRQASREVILGTLQDNLQDWLYEIDWQPSKIEEITVDQESGTWLMFVPAGTWGEQLTAVMAQQQQHCICVSPGDDFQQLATDHYQVCPTQAKSFQQLLRTIAQATPNLKGVVHLWSLESDLENLEDSEDVFASLQLSCESALYLVQALASELIDEPPPLWLVTQNAQSLGNTHQVQQTPLWGLGQVVALEQPELQCRLLNLETASLKEGNWSVLIQELLNADSENRIAYHQGQRHGARLRQVNAKSPDSAVQIVQPQASYLITGGLGALGLQVAQWLAQQGAESLVLMGRRSPSEMAQAMIEDLEKTGIKVSIVQGDIAQKESLANILGEIDQQLPPLRGIVHAAGVLDDGLLQNQTWSRFEQVMAAKVKGSWHLHCLTQDKPLDFFILFSSAASLLGAPGQGNYAAANAFMDGLAHYRHGQGLPALSLNWGPWATGGMAQHLEKPQLDRLQHLGFQSIDIDRGMGAMAIALQLNQPQVGVISVNWSQWFGQTSMGATVGTTMPVLKDVAPLKSPGLQEGWLIRQLEALPRAQRRQFLIERVRSQLAQVLGISDPTQIEPQAGLFDLGIDSLMIAELRQWLQTGLSYRLSATALFNYNTIEDLVEYLTQQLPVLAKDEIPDDPPPAAAGPDDLDNYAEALDDLSEDELAAMLGQTLSEIQAEV</sequence>
<evidence type="ECO:0000256" key="9">
    <source>
        <dbReference type="SAM" id="MobiDB-lite"/>
    </source>
</evidence>
<feature type="active site" description="Proton donor; for dehydratase activity" evidence="8">
    <location>
        <position position="5218"/>
    </location>
</feature>
<dbReference type="Gene3D" id="3.10.129.120">
    <property type="match status" value="1"/>
</dbReference>
<dbReference type="InterPro" id="IPR036291">
    <property type="entry name" value="NAD(P)-bd_dom_sf"/>
</dbReference>
<dbReference type="InterPro" id="IPR006162">
    <property type="entry name" value="Ppantetheine_attach_site"/>
</dbReference>
<evidence type="ECO:0000313" key="13">
    <source>
        <dbReference type="EMBL" id="NEZ64964.1"/>
    </source>
</evidence>
<keyword evidence="5" id="KW-0677">Repeat</keyword>
<dbReference type="InterPro" id="IPR018201">
    <property type="entry name" value="Ketoacyl_synth_AS"/>
</dbReference>
<dbReference type="Gene3D" id="3.40.47.10">
    <property type="match status" value="3"/>
</dbReference>
<feature type="domain" description="Ketosynthase family 3 (KS3)" evidence="11">
    <location>
        <begin position="4110"/>
        <end position="4531"/>
    </location>
</feature>
<keyword evidence="4" id="KW-0808">Transferase</keyword>
<dbReference type="Pfam" id="PF21089">
    <property type="entry name" value="PKS_DH_N"/>
    <property type="match status" value="2"/>
</dbReference>
<dbReference type="InterPro" id="IPR001227">
    <property type="entry name" value="Ac_transferase_dom_sf"/>
</dbReference>
<evidence type="ECO:0000256" key="6">
    <source>
        <dbReference type="ARBA" id="ARBA00022832"/>
    </source>
</evidence>
<dbReference type="InterPro" id="IPR049490">
    <property type="entry name" value="C883_1060-like_KR_N"/>
</dbReference>
<dbReference type="SMART" id="SM00826">
    <property type="entry name" value="PKS_DH"/>
    <property type="match status" value="2"/>
</dbReference>
<dbReference type="SMART" id="SM01294">
    <property type="entry name" value="PKS_PP_betabranch"/>
    <property type="match status" value="3"/>
</dbReference>
<dbReference type="SUPFAM" id="SSF55048">
    <property type="entry name" value="Probable ACP-binding domain of malonyl-CoA ACP transacylase"/>
    <property type="match status" value="3"/>
</dbReference>
<feature type="domain" description="Carrier" evidence="10">
    <location>
        <begin position="5834"/>
        <end position="5909"/>
    </location>
</feature>
<dbReference type="InterPro" id="IPR016035">
    <property type="entry name" value="Acyl_Trfase/lysoPLipase"/>
</dbReference>
<dbReference type="InterPro" id="IPR057326">
    <property type="entry name" value="KR_dom"/>
</dbReference>
<dbReference type="InterPro" id="IPR000873">
    <property type="entry name" value="AMP-dep_synth/lig_dom"/>
</dbReference>
<evidence type="ECO:0000256" key="2">
    <source>
        <dbReference type="ARBA" id="ARBA00022450"/>
    </source>
</evidence>
<dbReference type="EMBL" id="QZCE01000002">
    <property type="protein sequence ID" value="NEZ64964.1"/>
    <property type="molecule type" value="Genomic_DNA"/>
</dbReference>
<dbReference type="Gene3D" id="3.40.50.720">
    <property type="entry name" value="NAD(P)-binding Rossmann-like Domain"/>
    <property type="match status" value="3"/>
</dbReference>
<dbReference type="SUPFAM" id="SSF51735">
    <property type="entry name" value="NAD(P)-binding Rossmann-fold domains"/>
    <property type="match status" value="6"/>
</dbReference>
<feature type="region of interest" description="C-terminal hotdog fold" evidence="8">
    <location>
        <begin position="5159"/>
        <end position="5308"/>
    </location>
</feature>
<dbReference type="Pfam" id="PF00501">
    <property type="entry name" value="AMP-binding"/>
    <property type="match status" value="1"/>
</dbReference>
<feature type="domain" description="Ketosynthase family 3 (KS3)" evidence="11">
    <location>
        <begin position="707"/>
        <end position="1132"/>
    </location>
</feature>
<dbReference type="FunFam" id="3.40.50.12780:FF:000013">
    <property type="entry name" value="Long-chain-fatty-acid--AMP ligase FadD32"/>
    <property type="match status" value="1"/>
</dbReference>
<comment type="similarity">
    <text evidence="1">Belongs to the ATP-dependent AMP-binding enzyme family.</text>
</comment>
<dbReference type="SUPFAM" id="SSF53901">
    <property type="entry name" value="Thiolase-like"/>
    <property type="match status" value="3"/>
</dbReference>
<dbReference type="SUPFAM" id="SSF47336">
    <property type="entry name" value="ACP-like"/>
    <property type="match status" value="4"/>
</dbReference>
<feature type="domain" description="Carrier" evidence="10">
    <location>
        <begin position="609"/>
        <end position="686"/>
    </location>
</feature>
<evidence type="ECO:0000259" key="10">
    <source>
        <dbReference type="PROSITE" id="PS50075"/>
    </source>
</evidence>
<evidence type="ECO:0000259" key="11">
    <source>
        <dbReference type="PROSITE" id="PS52004"/>
    </source>
</evidence>
<dbReference type="GO" id="GO:0004315">
    <property type="term" value="F:3-oxoacyl-[acyl-carrier-protein] synthase activity"/>
    <property type="evidence" value="ECO:0007669"/>
    <property type="project" value="InterPro"/>
</dbReference>
<organism evidence="13 14">
    <name type="scientific">Adonisia turfae CCMR0082</name>
    <dbReference type="NCBI Taxonomy" id="2304604"/>
    <lineage>
        <taxon>Bacteria</taxon>
        <taxon>Bacillati</taxon>
        <taxon>Cyanobacteriota</taxon>
        <taxon>Adonisia</taxon>
        <taxon>Adonisia turfae</taxon>
    </lineage>
</organism>
<dbReference type="InterPro" id="IPR009081">
    <property type="entry name" value="PP-bd_ACP"/>
</dbReference>
<dbReference type="SMART" id="SM00825">
    <property type="entry name" value="PKS_KS"/>
    <property type="match status" value="3"/>
</dbReference>
<dbReference type="GO" id="GO:0006633">
    <property type="term" value="P:fatty acid biosynthetic process"/>
    <property type="evidence" value="ECO:0007669"/>
    <property type="project" value="InterPro"/>
</dbReference>
<dbReference type="Pfam" id="PF21394">
    <property type="entry name" value="Beta-ketacyl_N"/>
    <property type="match status" value="2"/>
</dbReference>
<dbReference type="InterPro" id="IPR020845">
    <property type="entry name" value="AMP-binding_CS"/>
</dbReference>
<dbReference type="FunFam" id="3.40.47.10:FF:000019">
    <property type="entry name" value="Polyketide synthase type I"/>
    <property type="match status" value="3"/>
</dbReference>
<feature type="region of interest" description="N-terminal hotdog fold" evidence="8">
    <location>
        <begin position="5012"/>
        <end position="5144"/>
    </location>
</feature>
<name>A0A6M0S910_9CYAN</name>
<dbReference type="Pfam" id="PF02801">
    <property type="entry name" value="Ketoacyl-synt_C"/>
    <property type="match status" value="3"/>
</dbReference>
<dbReference type="InterPro" id="IPR042104">
    <property type="entry name" value="PKS_dehydratase_sf"/>
</dbReference>
<feature type="region of interest" description="Disordered" evidence="9">
    <location>
        <begin position="1295"/>
        <end position="1327"/>
    </location>
</feature>
<keyword evidence="2" id="KW-0596">Phosphopantetheine</keyword>
<proteinExistence type="inferred from homology"/>
<dbReference type="GO" id="GO:0005886">
    <property type="term" value="C:plasma membrane"/>
    <property type="evidence" value="ECO:0007669"/>
    <property type="project" value="TreeGrafter"/>
</dbReference>
<evidence type="ECO:0000256" key="3">
    <source>
        <dbReference type="ARBA" id="ARBA00022553"/>
    </source>
</evidence>
<dbReference type="GO" id="GO:0071770">
    <property type="term" value="P:DIM/DIP cell wall layer assembly"/>
    <property type="evidence" value="ECO:0007669"/>
    <property type="project" value="TreeGrafter"/>
</dbReference>
<dbReference type="InterPro" id="IPR020807">
    <property type="entry name" value="PKS_DH"/>
</dbReference>
<dbReference type="InterPro" id="IPR049552">
    <property type="entry name" value="PKS_DH_N"/>
</dbReference>
<evidence type="ECO:0000313" key="14">
    <source>
        <dbReference type="Proteomes" id="UP000473574"/>
    </source>
</evidence>
<feature type="region of interest" description="N-terminal hotdog fold" evidence="8">
    <location>
        <begin position="3198"/>
        <end position="3320"/>
    </location>
</feature>
<dbReference type="Pfam" id="PF00550">
    <property type="entry name" value="PP-binding"/>
    <property type="match status" value="4"/>
</dbReference>
<dbReference type="Gene3D" id="3.10.129.10">
    <property type="entry name" value="Hotdog Thioesterase"/>
    <property type="match status" value="1"/>
</dbReference>
<dbReference type="InterPro" id="IPR014031">
    <property type="entry name" value="Ketoacyl_synth_C"/>
</dbReference>
<dbReference type="InterPro" id="IPR014043">
    <property type="entry name" value="Acyl_transferase_dom"/>
</dbReference>
<dbReference type="GO" id="GO:0031177">
    <property type="term" value="F:phosphopantetheine binding"/>
    <property type="evidence" value="ECO:0007669"/>
    <property type="project" value="InterPro"/>
</dbReference>
<dbReference type="PANTHER" id="PTHR43775">
    <property type="entry name" value="FATTY ACID SYNTHASE"/>
    <property type="match status" value="1"/>
</dbReference>
<dbReference type="InterPro" id="IPR050091">
    <property type="entry name" value="PKS_NRPS_Biosynth_Enz"/>
</dbReference>
<evidence type="ECO:0000256" key="5">
    <source>
        <dbReference type="ARBA" id="ARBA00022737"/>
    </source>
</evidence>
<dbReference type="SMART" id="SM00822">
    <property type="entry name" value="PKS_KR"/>
    <property type="match status" value="3"/>
</dbReference>
<dbReference type="SMART" id="SM00827">
    <property type="entry name" value="PKS_AT"/>
    <property type="match status" value="3"/>
</dbReference>
<dbReference type="PANTHER" id="PTHR43775:SF37">
    <property type="entry name" value="SI:DKEY-61P9.11"/>
    <property type="match status" value="1"/>
</dbReference>
<dbReference type="Gene3D" id="3.30.300.30">
    <property type="match status" value="1"/>
</dbReference>
<keyword evidence="6" id="KW-0276">Fatty acid metabolism</keyword>
<dbReference type="Gene3D" id="1.10.1200.10">
    <property type="entry name" value="ACP-like"/>
    <property type="match status" value="4"/>
</dbReference>
<dbReference type="SUPFAM" id="SSF56801">
    <property type="entry name" value="Acetyl-CoA synthetase-like"/>
    <property type="match status" value="1"/>
</dbReference>
<dbReference type="Gene3D" id="3.10.129.110">
    <property type="entry name" value="Polyketide synthase dehydratase"/>
    <property type="match status" value="1"/>
</dbReference>
<feature type="active site" description="Proton acceptor; for dehydratase activity" evidence="8">
    <location>
        <position position="5044"/>
    </location>
</feature>
<dbReference type="Pfam" id="PF00698">
    <property type="entry name" value="Acyl_transf_1"/>
    <property type="match status" value="3"/>
</dbReference>
<dbReference type="PROSITE" id="PS00012">
    <property type="entry name" value="PHOSPHOPANTETHEINE"/>
    <property type="match status" value="2"/>
</dbReference>
<dbReference type="PROSITE" id="PS52019">
    <property type="entry name" value="PKS_MFAS_DH"/>
    <property type="match status" value="2"/>
</dbReference>
<dbReference type="InterPro" id="IPR049551">
    <property type="entry name" value="PKS_DH_C"/>
</dbReference>
<dbReference type="InterPro" id="IPR020806">
    <property type="entry name" value="PKS_PP-bd"/>
</dbReference>
<feature type="domain" description="PKS/mFAS DH" evidence="12">
    <location>
        <begin position="3198"/>
        <end position="3481"/>
    </location>
</feature>
<evidence type="ECO:0000256" key="4">
    <source>
        <dbReference type="ARBA" id="ARBA00022679"/>
    </source>
</evidence>
<dbReference type="FunFam" id="3.40.366.10:FF:000002">
    <property type="entry name" value="Probable polyketide synthase 2"/>
    <property type="match status" value="2"/>
</dbReference>
<gene>
    <name evidence="13" type="ORF">D0962_19630</name>
</gene>
<feature type="region of interest" description="C-terminal hotdog fold" evidence="8">
    <location>
        <begin position="3335"/>
        <end position="3481"/>
    </location>
</feature>
<dbReference type="Pfam" id="PF14765">
    <property type="entry name" value="PS-DH"/>
    <property type="match status" value="2"/>
</dbReference>
<dbReference type="GO" id="GO:0005737">
    <property type="term" value="C:cytoplasm"/>
    <property type="evidence" value="ECO:0007669"/>
    <property type="project" value="TreeGrafter"/>
</dbReference>
<feature type="domain" description="PKS/mFAS DH" evidence="12">
    <location>
        <begin position="5012"/>
        <end position="5308"/>
    </location>
</feature>
<dbReference type="RefSeq" id="WP_163665653.1">
    <property type="nucleotide sequence ID" value="NZ_QZCE01000002.1"/>
</dbReference>
<evidence type="ECO:0000256" key="1">
    <source>
        <dbReference type="ARBA" id="ARBA00006432"/>
    </source>
</evidence>
<evidence type="ECO:0000256" key="7">
    <source>
        <dbReference type="ARBA" id="ARBA00023098"/>
    </source>
</evidence>
<protein>
    <submittedName>
        <fullName evidence="13">SDR family NAD(P)-dependent oxidoreductase</fullName>
    </submittedName>
</protein>
<dbReference type="CDD" id="cd00833">
    <property type="entry name" value="PKS"/>
    <property type="match status" value="3"/>
</dbReference>
<dbReference type="Pfam" id="PF08659">
    <property type="entry name" value="KR"/>
    <property type="match status" value="3"/>
</dbReference>
<dbReference type="PROSITE" id="PS50075">
    <property type="entry name" value="CARRIER"/>
    <property type="match status" value="4"/>
</dbReference>
<reference evidence="13 14" key="1">
    <citation type="journal article" date="2020" name="Microb. Ecol.">
        <title>Ecogenomics of the Marine Benthic Filamentous Cyanobacterium Adonisia.</title>
        <authorList>
            <person name="Walter J.M."/>
            <person name="Coutinho F.H."/>
            <person name="Leomil L."/>
            <person name="Hargreaves P.I."/>
            <person name="Campeao M.E."/>
            <person name="Vieira V.V."/>
            <person name="Silva B.S."/>
            <person name="Fistarol G.O."/>
            <person name="Salomon P.S."/>
            <person name="Sawabe T."/>
            <person name="Mino S."/>
            <person name="Hosokawa M."/>
            <person name="Miyashita H."/>
            <person name="Maruyama F."/>
            <person name="van Verk M.C."/>
            <person name="Dutilh B.E."/>
            <person name="Thompson C.C."/>
            <person name="Thompson F.L."/>
        </authorList>
    </citation>
    <scope>NUCLEOTIDE SEQUENCE [LARGE SCALE GENOMIC DNA]</scope>
    <source>
        <strain evidence="13 14">CCMR0082</strain>
    </source>
</reference>
<dbReference type="InterPro" id="IPR025110">
    <property type="entry name" value="AMP-bd_C"/>
</dbReference>
<dbReference type="InterPro" id="IPR020841">
    <property type="entry name" value="PKS_Beta-ketoAc_synthase_dom"/>
</dbReference>
<dbReference type="InterPro" id="IPR016036">
    <property type="entry name" value="Malonyl_transacylase_ACP-bd"/>
</dbReference>
<keyword evidence="3" id="KW-0597">Phosphoprotein</keyword>